<feature type="transmembrane region" description="Helical" evidence="2">
    <location>
        <begin position="238"/>
        <end position="258"/>
    </location>
</feature>
<keyword evidence="2" id="KW-1133">Transmembrane helix</keyword>
<dbReference type="eggNOG" id="COG1835">
    <property type="taxonomic scope" value="Bacteria"/>
</dbReference>
<feature type="compositionally biased region" description="Basic and acidic residues" evidence="1">
    <location>
        <begin position="624"/>
        <end position="637"/>
    </location>
</feature>
<feature type="transmembrane region" description="Helical" evidence="2">
    <location>
        <begin position="67"/>
        <end position="86"/>
    </location>
</feature>
<feature type="domain" description="Acyltransferase 3" evidence="3">
    <location>
        <begin position="2"/>
        <end position="309"/>
    </location>
</feature>
<dbReference type="Pfam" id="PF01757">
    <property type="entry name" value="Acyl_transf_3"/>
    <property type="match status" value="1"/>
</dbReference>
<dbReference type="Proteomes" id="UP000006728">
    <property type="component" value="Chromosome"/>
</dbReference>
<evidence type="ECO:0000313" key="4">
    <source>
        <dbReference type="EMBL" id="CAL99459.1"/>
    </source>
</evidence>
<keyword evidence="5" id="KW-1185">Reference proteome</keyword>
<evidence type="ECO:0000256" key="1">
    <source>
        <dbReference type="SAM" id="MobiDB-lite"/>
    </source>
</evidence>
<feature type="transmembrane region" description="Helical" evidence="2">
    <location>
        <begin position="160"/>
        <end position="178"/>
    </location>
</feature>
<dbReference type="HOGENOM" id="CLU_422040_0_0_11"/>
<feature type="compositionally biased region" description="Acidic residues" evidence="1">
    <location>
        <begin position="342"/>
        <end position="368"/>
    </location>
</feature>
<gene>
    <name evidence="4" type="ordered locus">SACE_0106</name>
</gene>
<keyword evidence="2" id="KW-0812">Transmembrane</keyword>
<evidence type="ECO:0000313" key="5">
    <source>
        <dbReference type="Proteomes" id="UP000006728"/>
    </source>
</evidence>
<feature type="compositionally biased region" description="Pro residues" evidence="1">
    <location>
        <begin position="526"/>
        <end position="539"/>
    </location>
</feature>
<feature type="compositionally biased region" description="Low complexity" evidence="1">
    <location>
        <begin position="498"/>
        <end position="525"/>
    </location>
</feature>
<evidence type="ECO:0000256" key="2">
    <source>
        <dbReference type="SAM" id="Phobius"/>
    </source>
</evidence>
<dbReference type="EMBL" id="AM420293">
    <property type="protein sequence ID" value="CAL99459.1"/>
    <property type="molecule type" value="Genomic_DNA"/>
</dbReference>
<reference evidence="4 5" key="1">
    <citation type="journal article" date="2007" name="Nat. Biotechnol.">
        <title>Complete genome sequence of the erythromycin-producing bacterium Saccharopolyspora erythraea NRRL23338.</title>
        <authorList>
            <person name="Oliynyk M."/>
            <person name="Samborskyy M."/>
            <person name="Lester J.B."/>
            <person name="Mironenko T."/>
            <person name="Scott N."/>
            <person name="Dickens S."/>
            <person name="Haydock S.F."/>
            <person name="Leadlay P.F."/>
        </authorList>
    </citation>
    <scope>NUCLEOTIDE SEQUENCE [LARGE SCALE GENOMIC DNA]</scope>
    <source>
        <strain evidence="5">ATCC 11635 / DSM 40517 / JCM 4748 / NBRC 13426 / NCIMB 8594 / NRRL 2338</strain>
    </source>
</reference>
<dbReference type="eggNOG" id="COG4223">
    <property type="taxonomic scope" value="Bacteria"/>
</dbReference>
<organism evidence="4 5">
    <name type="scientific">Saccharopolyspora erythraea (strain ATCC 11635 / DSM 40517 / JCM 4748 / NBRC 13426 / NCIMB 8594 / NRRL 2338)</name>
    <dbReference type="NCBI Taxonomy" id="405948"/>
    <lineage>
        <taxon>Bacteria</taxon>
        <taxon>Bacillati</taxon>
        <taxon>Actinomycetota</taxon>
        <taxon>Actinomycetes</taxon>
        <taxon>Pseudonocardiales</taxon>
        <taxon>Pseudonocardiaceae</taxon>
        <taxon>Saccharopolyspora</taxon>
    </lineage>
</organism>
<feature type="region of interest" description="Disordered" evidence="1">
    <location>
        <begin position="326"/>
        <end position="649"/>
    </location>
</feature>
<accession>A4F5Y5</accession>
<feature type="transmembrane region" description="Helical" evidence="2">
    <location>
        <begin position="295"/>
        <end position="316"/>
    </location>
</feature>
<feature type="compositionally biased region" description="Basic and acidic residues" evidence="1">
    <location>
        <begin position="369"/>
        <end position="396"/>
    </location>
</feature>
<keyword evidence="2" id="KW-0472">Membrane</keyword>
<dbReference type="AlphaFoldDB" id="A4F5Y5"/>
<dbReference type="KEGG" id="sen:SACE_0106"/>
<sequence length="649" mass="69253">MIGALVVIYGHSSPLVGTGELFPPEWPVQPDEGVLMGFFAMSGFQITESWIRDPHPARFAAKRVLRLWPPMLTVTLGMALVVGPMVTTLPVGEYFSAHGTWGYIVNNAGMLTLKHELPGVFTGNPWPDAVNGSLWTLPMELLAYGGLYTLLLLGAGKQRYRWLSVVALVGLVAWDRHLEDTPGAESAGSLLSVPIESLVAFLVAFALGVVLNLYRVPLSPVAAAAGLGVLVLMPNNQVGSFLMTFAVSYAVIVTGHFWPSRLEVPGVWVNGSYGVYVWGFPIQQLLAMAGIANQYLMLVCAAPLAYVMGTLSWKYVEDPTMRLRHYITPAQPEPSRKPSPSLEDEEHGEADDEPDDDAFDDLADDLDGAEERNGADRRDRPAPPDRLDDREPRRAAFPESGRAAFPETEVTSLPAAEDATRRRMPPRDPSAPAHRRAADPGEPSHGSPSPWTPPTRRAPDPAAAPSRPHQRPRPPASPGFPEASPSSPNGRSSRHATPPAAAQSGQPAPSAPYGPSGPDSPASPRSAPPRPAGPAPRPGAVPGTWPVRPDAPRPDAPPSGGAAPPVPPRRPRPPRAVAPPSSNGHRPPAPDEDSVLARRLSGAVEPPSGPRPAPPARGQGGRHARPDQRQSEEETRPAMRSFPGEVDGT</sequence>
<protein>
    <recommendedName>
        <fullName evidence="3">Acyltransferase 3 domain-containing protein</fullName>
    </recommendedName>
</protein>
<feature type="transmembrane region" description="Helical" evidence="2">
    <location>
        <begin position="134"/>
        <end position="153"/>
    </location>
</feature>
<proteinExistence type="predicted"/>
<name>A4F5Y5_SACEN</name>
<dbReference type="STRING" id="405948.SACE_0106"/>
<dbReference type="InterPro" id="IPR002656">
    <property type="entry name" value="Acyl_transf_3_dom"/>
</dbReference>
<feature type="transmembrane region" description="Helical" evidence="2">
    <location>
        <begin position="198"/>
        <end position="217"/>
    </location>
</feature>
<dbReference type="GO" id="GO:0016747">
    <property type="term" value="F:acyltransferase activity, transferring groups other than amino-acyl groups"/>
    <property type="evidence" value="ECO:0007669"/>
    <property type="project" value="InterPro"/>
</dbReference>
<evidence type="ECO:0000259" key="3">
    <source>
        <dbReference type="Pfam" id="PF01757"/>
    </source>
</evidence>